<evidence type="ECO:0000256" key="1">
    <source>
        <dbReference type="SAM" id="MobiDB-lite"/>
    </source>
</evidence>
<gene>
    <name evidence="2" type="ORF">BC777_2320</name>
</gene>
<dbReference type="EMBL" id="PGTY01000002">
    <property type="protein sequence ID" value="PJI85966.1"/>
    <property type="molecule type" value="Genomic_DNA"/>
</dbReference>
<dbReference type="RefSeq" id="WP_168769146.1">
    <property type="nucleotide sequence ID" value="NZ_PGTY01000002.1"/>
</dbReference>
<proteinExistence type="predicted"/>
<reference evidence="2 3" key="1">
    <citation type="submission" date="2017-11" db="EMBL/GenBank/DDBJ databases">
        <title>Genomic Encyclopedia of Archaeal and Bacterial Type Strains, Phase II (KMG-II): From Individual Species to Whole Genera.</title>
        <authorList>
            <person name="Goeker M."/>
        </authorList>
    </citation>
    <scope>NUCLEOTIDE SEQUENCE [LARGE SCALE GENOMIC DNA]</scope>
    <source>
        <strain evidence="2 3">DSM 29128</strain>
    </source>
</reference>
<name>A0A2M8W4Y7_9RHOB</name>
<dbReference type="Proteomes" id="UP000228531">
    <property type="component" value="Unassembled WGS sequence"/>
</dbReference>
<comment type="caution">
    <text evidence="2">The sequence shown here is derived from an EMBL/GenBank/DDBJ whole genome shotgun (WGS) entry which is preliminary data.</text>
</comment>
<evidence type="ECO:0000313" key="2">
    <source>
        <dbReference type="EMBL" id="PJI85966.1"/>
    </source>
</evidence>
<accession>A0A2M8W4Y7</accession>
<feature type="region of interest" description="Disordered" evidence="1">
    <location>
        <begin position="23"/>
        <end position="57"/>
    </location>
</feature>
<sequence length="57" mass="6243">MNDLKNLAEKIRTAVNEAVDGGIFDGVAEPRKETGKPEEREANIPPNNADHHESDDS</sequence>
<protein>
    <submittedName>
        <fullName evidence="2">Uncharacterized protein</fullName>
    </submittedName>
</protein>
<feature type="compositionally biased region" description="Basic and acidic residues" evidence="1">
    <location>
        <begin position="28"/>
        <end position="42"/>
    </location>
</feature>
<organism evidence="2 3">
    <name type="scientific">Yoonia maricola</name>
    <dbReference type="NCBI Taxonomy" id="420999"/>
    <lineage>
        <taxon>Bacteria</taxon>
        <taxon>Pseudomonadati</taxon>
        <taxon>Pseudomonadota</taxon>
        <taxon>Alphaproteobacteria</taxon>
        <taxon>Rhodobacterales</taxon>
        <taxon>Paracoccaceae</taxon>
        <taxon>Yoonia</taxon>
    </lineage>
</organism>
<dbReference type="AlphaFoldDB" id="A0A2M8W4Y7"/>
<evidence type="ECO:0000313" key="3">
    <source>
        <dbReference type="Proteomes" id="UP000228531"/>
    </source>
</evidence>
<keyword evidence="3" id="KW-1185">Reference proteome</keyword>